<dbReference type="RefSeq" id="WP_161255396.1">
    <property type="nucleotide sequence ID" value="NZ_WXEY01000003.1"/>
</dbReference>
<sequence length="60" mass="6735">MTKSQALGMVIVTAICVYTVNYGRWLQKRGYAEAAWSSYLLAAVTFLAPIAYILMRAMQE</sequence>
<dbReference type="OrthoDB" id="9897380at2"/>
<keyword evidence="3" id="KW-1185">Reference proteome</keyword>
<evidence type="ECO:0000313" key="2">
    <source>
        <dbReference type="EMBL" id="MZP28936.1"/>
    </source>
</evidence>
<organism evidence="2 3">
    <name type="scientific">Heliomicrobium undosum</name>
    <dbReference type="NCBI Taxonomy" id="121734"/>
    <lineage>
        <taxon>Bacteria</taxon>
        <taxon>Bacillati</taxon>
        <taxon>Bacillota</taxon>
        <taxon>Clostridia</taxon>
        <taxon>Eubacteriales</taxon>
        <taxon>Heliobacteriaceae</taxon>
        <taxon>Heliomicrobium</taxon>
    </lineage>
</organism>
<proteinExistence type="predicted"/>
<evidence type="ECO:0000256" key="1">
    <source>
        <dbReference type="SAM" id="Phobius"/>
    </source>
</evidence>
<keyword evidence="1" id="KW-0472">Membrane</keyword>
<evidence type="ECO:0000313" key="3">
    <source>
        <dbReference type="Proteomes" id="UP000463470"/>
    </source>
</evidence>
<dbReference type="EMBL" id="WXEY01000003">
    <property type="protein sequence ID" value="MZP28936.1"/>
    <property type="molecule type" value="Genomic_DNA"/>
</dbReference>
<dbReference type="Proteomes" id="UP000463470">
    <property type="component" value="Unassembled WGS sequence"/>
</dbReference>
<name>A0A845L065_9FIRM</name>
<keyword evidence="1" id="KW-1133">Transmembrane helix</keyword>
<feature type="transmembrane region" description="Helical" evidence="1">
    <location>
        <begin position="36"/>
        <end position="55"/>
    </location>
</feature>
<comment type="caution">
    <text evidence="2">The sequence shown here is derived from an EMBL/GenBank/DDBJ whole genome shotgun (WGS) entry which is preliminary data.</text>
</comment>
<accession>A0A845L065</accession>
<protein>
    <submittedName>
        <fullName evidence="2">Uncharacterized protein</fullName>
    </submittedName>
</protein>
<feature type="transmembrane region" description="Helical" evidence="1">
    <location>
        <begin position="7"/>
        <end position="24"/>
    </location>
</feature>
<reference evidence="2 3" key="1">
    <citation type="submission" date="2020-01" db="EMBL/GenBank/DDBJ databases">
        <title>Whole-genome sequence of Heliobacterium undosum DSM 13378.</title>
        <authorList>
            <person name="Kyndt J.A."/>
            <person name="Meyer T.E."/>
        </authorList>
    </citation>
    <scope>NUCLEOTIDE SEQUENCE [LARGE SCALE GENOMIC DNA]</scope>
    <source>
        <strain evidence="2 3">DSM 13378</strain>
    </source>
</reference>
<keyword evidence="1" id="KW-0812">Transmembrane</keyword>
<dbReference type="AlphaFoldDB" id="A0A845L065"/>
<gene>
    <name evidence="2" type="ORF">GTO91_04330</name>
</gene>